<dbReference type="Pfam" id="PF00544">
    <property type="entry name" value="Pectate_lyase_4"/>
    <property type="match status" value="1"/>
</dbReference>
<keyword evidence="6" id="KW-0964">Secreted</keyword>
<dbReference type="STRING" id="3818.A0A445BN59"/>
<name>A0A445BN59_ARAHY</name>
<organism evidence="13 14">
    <name type="scientific">Arachis hypogaea</name>
    <name type="common">Peanut</name>
    <dbReference type="NCBI Taxonomy" id="3818"/>
    <lineage>
        <taxon>Eukaryota</taxon>
        <taxon>Viridiplantae</taxon>
        <taxon>Streptophyta</taxon>
        <taxon>Embryophyta</taxon>
        <taxon>Tracheophyta</taxon>
        <taxon>Spermatophyta</taxon>
        <taxon>Magnoliopsida</taxon>
        <taxon>eudicotyledons</taxon>
        <taxon>Gunneridae</taxon>
        <taxon>Pentapetalae</taxon>
        <taxon>rosids</taxon>
        <taxon>fabids</taxon>
        <taxon>Fabales</taxon>
        <taxon>Fabaceae</taxon>
        <taxon>Papilionoideae</taxon>
        <taxon>50 kb inversion clade</taxon>
        <taxon>dalbergioids sensu lato</taxon>
        <taxon>Dalbergieae</taxon>
        <taxon>Pterocarpus clade</taxon>
        <taxon>Arachis</taxon>
    </lineage>
</organism>
<evidence type="ECO:0000256" key="5">
    <source>
        <dbReference type="ARBA" id="ARBA00012272"/>
    </source>
</evidence>
<dbReference type="Proteomes" id="UP000289738">
    <property type="component" value="Chromosome A09"/>
</dbReference>
<keyword evidence="9 11" id="KW-0106">Calcium</keyword>
<feature type="chain" id="PRO_5018820248" description="Pectate lyase" evidence="11">
    <location>
        <begin position="26"/>
        <end position="407"/>
    </location>
</feature>
<dbReference type="InterPro" id="IPR012334">
    <property type="entry name" value="Pectin_lyas_fold"/>
</dbReference>
<comment type="subcellular location">
    <subcellularLocation>
        <location evidence="2">Secreted</location>
        <location evidence="2">Cell wall</location>
    </subcellularLocation>
</comment>
<evidence type="ECO:0000259" key="12">
    <source>
        <dbReference type="SMART" id="SM00656"/>
    </source>
</evidence>
<proteinExistence type="inferred from homology"/>
<reference evidence="13 14" key="1">
    <citation type="submission" date="2019-01" db="EMBL/GenBank/DDBJ databases">
        <title>Sequencing of cultivated peanut Arachis hypogaea provides insights into genome evolution and oil improvement.</title>
        <authorList>
            <person name="Chen X."/>
        </authorList>
    </citation>
    <scope>NUCLEOTIDE SEQUENCE [LARGE SCALE GENOMIC DNA]</scope>
    <source>
        <strain evidence="14">cv. Fuhuasheng</strain>
        <tissue evidence="13">Leaves</tissue>
    </source>
</reference>
<accession>A0A445BN59</accession>
<dbReference type="GO" id="GO:0030570">
    <property type="term" value="F:pectate lyase activity"/>
    <property type="evidence" value="ECO:0007669"/>
    <property type="project" value="UniProtKB-EC"/>
</dbReference>
<dbReference type="EMBL" id="SDMP01000009">
    <property type="protein sequence ID" value="RYR40109.1"/>
    <property type="molecule type" value="Genomic_DNA"/>
</dbReference>
<dbReference type="PRINTS" id="PR00807">
    <property type="entry name" value="AMBALLERGEN"/>
</dbReference>
<comment type="catalytic activity">
    <reaction evidence="1 11">
        <text>Eliminative cleavage of (1-&gt;4)-alpha-D-galacturonan to give oligosaccharides with 4-deoxy-alpha-D-galact-4-enuronosyl groups at their non-reducing ends.</text>
        <dbReference type="EC" id="4.2.2.2"/>
    </reaction>
</comment>
<dbReference type="UniPathway" id="UPA00545">
    <property type="reaction ID" value="UER00824"/>
</dbReference>
<evidence type="ECO:0000256" key="3">
    <source>
        <dbReference type="ARBA" id="ARBA00005220"/>
    </source>
</evidence>
<evidence type="ECO:0000256" key="8">
    <source>
        <dbReference type="ARBA" id="ARBA00022729"/>
    </source>
</evidence>
<evidence type="ECO:0000256" key="7">
    <source>
        <dbReference type="ARBA" id="ARBA00022723"/>
    </source>
</evidence>
<feature type="domain" description="Pectate lyase" evidence="12">
    <location>
        <begin position="141"/>
        <end position="338"/>
    </location>
</feature>
<keyword evidence="6" id="KW-0134">Cell wall</keyword>
<evidence type="ECO:0000256" key="11">
    <source>
        <dbReference type="RuleBase" id="RU361123"/>
    </source>
</evidence>
<evidence type="ECO:0000256" key="10">
    <source>
        <dbReference type="ARBA" id="ARBA00023239"/>
    </source>
</evidence>
<comment type="similarity">
    <text evidence="4 11">Belongs to the polysaccharide lyase 1 family.</text>
</comment>
<evidence type="ECO:0000313" key="13">
    <source>
        <dbReference type="EMBL" id="RYR40109.1"/>
    </source>
</evidence>
<protein>
    <recommendedName>
        <fullName evidence="5 11">Pectate lyase</fullName>
        <ecNumber evidence="5 11">4.2.2.2</ecNumber>
    </recommendedName>
</protein>
<evidence type="ECO:0000256" key="4">
    <source>
        <dbReference type="ARBA" id="ARBA00010980"/>
    </source>
</evidence>
<dbReference type="InterPro" id="IPR002022">
    <property type="entry name" value="Pec_lyase"/>
</dbReference>
<dbReference type="PANTHER" id="PTHR31683">
    <property type="entry name" value="PECTATE LYASE 18-RELATED"/>
    <property type="match status" value="1"/>
</dbReference>
<dbReference type="AlphaFoldDB" id="A0A445BN59"/>
<dbReference type="GO" id="GO:0045490">
    <property type="term" value="P:pectin catabolic process"/>
    <property type="evidence" value="ECO:0007669"/>
    <property type="project" value="UniProtKB-UniPathway"/>
</dbReference>
<dbReference type="InterPro" id="IPR011050">
    <property type="entry name" value="Pectin_lyase_fold/virulence"/>
</dbReference>
<evidence type="ECO:0000256" key="2">
    <source>
        <dbReference type="ARBA" id="ARBA00004191"/>
    </source>
</evidence>
<gene>
    <name evidence="13" type="ORF">Ahy_A09g045786</name>
</gene>
<comment type="caution">
    <text evidence="13">The sequence shown here is derived from an EMBL/GenBank/DDBJ whole genome shotgun (WGS) entry which is preliminary data.</text>
</comment>
<dbReference type="EC" id="4.2.2.2" evidence="5 11"/>
<feature type="signal peptide" evidence="11">
    <location>
        <begin position="1"/>
        <end position="25"/>
    </location>
</feature>
<sequence>MASILWHFVLPIFLATLFSPYPTYGAKQSKIIGMKMNVIDRCWRRDPQWRSHRAQLANCSIGYAGKMMNNIGSDLIYYEVIDPSDDPINPKHGTLRYGASVIQQKVWITFKRDMKITLAKPLLISSFTAIDGRGANVHIAHNACFMIFKAAISSFTAIDGRGANVHIAHNACFMIFKATNVIIHNVRIHDCKAQAPGLVMGPNGKVISLGQVDGDAIRLVTASKIWIDHNTLQDCEDGLLDVTRGSTDVTISNNWFRNQDKVMLLGHDDGYIRDQNMKVTVVYNHFGPNCNQRMPRIRHGYAHVANNLYQGWMQYAIGGSMGPSLKSQSNLFIAPESGNKEVTWRKGNSENGNMWEFHSVGDAFENGASFTVTKGGRVPKPNYSEEQYFKVLDAKSVRFLTRSSGVL</sequence>
<comment type="cofactor">
    <cofactor evidence="11">
        <name>Ca(2+)</name>
        <dbReference type="ChEBI" id="CHEBI:29108"/>
    </cofactor>
    <text evidence="11">Binds 1 Ca(2+) ion. Required for its activity.</text>
</comment>
<dbReference type="Gene3D" id="2.160.20.10">
    <property type="entry name" value="Single-stranded right-handed beta-helix, Pectin lyase-like"/>
    <property type="match status" value="2"/>
</dbReference>
<dbReference type="InterPro" id="IPR018082">
    <property type="entry name" value="AmbAllergen"/>
</dbReference>
<evidence type="ECO:0000256" key="9">
    <source>
        <dbReference type="ARBA" id="ARBA00022837"/>
    </source>
</evidence>
<keyword evidence="10 11" id="KW-0456">Lyase</keyword>
<keyword evidence="14" id="KW-1185">Reference proteome</keyword>
<keyword evidence="8 11" id="KW-0732">Signal</keyword>
<keyword evidence="7 11" id="KW-0479">Metal-binding</keyword>
<dbReference type="InterPro" id="IPR045032">
    <property type="entry name" value="PEL"/>
</dbReference>
<comment type="pathway">
    <text evidence="3 11">Glycan metabolism; pectin degradation; 2-dehydro-3-deoxy-D-gluconate from pectin: step 2/5.</text>
</comment>
<dbReference type="SUPFAM" id="SSF51126">
    <property type="entry name" value="Pectin lyase-like"/>
    <property type="match status" value="1"/>
</dbReference>
<dbReference type="SMART" id="SM00656">
    <property type="entry name" value="Amb_all"/>
    <property type="match status" value="1"/>
</dbReference>
<dbReference type="GO" id="GO:0046872">
    <property type="term" value="F:metal ion binding"/>
    <property type="evidence" value="ECO:0007669"/>
    <property type="project" value="UniProtKB-KW"/>
</dbReference>
<dbReference type="PANTHER" id="PTHR31683:SF88">
    <property type="entry name" value="PECTATE LYASE"/>
    <property type="match status" value="1"/>
</dbReference>
<evidence type="ECO:0000313" key="14">
    <source>
        <dbReference type="Proteomes" id="UP000289738"/>
    </source>
</evidence>
<evidence type="ECO:0000256" key="1">
    <source>
        <dbReference type="ARBA" id="ARBA00000695"/>
    </source>
</evidence>
<evidence type="ECO:0000256" key="6">
    <source>
        <dbReference type="ARBA" id="ARBA00022512"/>
    </source>
</evidence>